<dbReference type="Gene3D" id="3.40.50.150">
    <property type="entry name" value="Vaccinia Virus protein VP39"/>
    <property type="match status" value="1"/>
</dbReference>
<organism evidence="2 3">
    <name type="scientific">Coniosporium apollinis</name>
    <dbReference type="NCBI Taxonomy" id="61459"/>
    <lineage>
        <taxon>Eukaryota</taxon>
        <taxon>Fungi</taxon>
        <taxon>Dikarya</taxon>
        <taxon>Ascomycota</taxon>
        <taxon>Pezizomycotina</taxon>
        <taxon>Dothideomycetes</taxon>
        <taxon>Dothideomycetes incertae sedis</taxon>
        <taxon>Coniosporium</taxon>
    </lineage>
</organism>
<protein>
    <submittedName>
        <fullName evidence="2">Uncharacterized protein</fullName>
    </submittedName>
</protein>
<reference evidence="2" key="1">
    <citation type="submission" date="2022-10" db="EMBL/GenBank/DDBJ databases">
        <title>Culturing micro-colonial fungi from biological soil crusts in the Mojave desert and describing Neophaeococcomyces mojavensis, and introducing the new genera and species Taxawa tesnikishii.</title>
        <authorList>
            <person name="Kurbessoian T."/>
            <person name="Stajich J.E."/>
        </authorList>
    </citation>
    <scope>NUCLEOTIDE SEQUENCE</scope>
    <source>
        <strain evidence="2">TK_1</strain>
    </source>
</reference>
<dbReference type="InterPro" id="IPR029063">
    <property type="entry name" value="SAM-dependent_MTases_sf"/>
</dbReference>
<sequence length="145" mass="15866">MASLYDPVFNGAYLDTPLDNGYLPHSGIRIGIRQQLKQRIVDIASTSPEDGFETKTKYVSALRTRPMAIKTKKANKQHYEVGTGVLSACLGPRMKYSCCLYPKGGGTLAQAEIAMLESYVKKAELKDGQKILDLGYACSVTVVTQ</sequence>
<name>A0ABQ9NGV5_9PEZI</name>
<dbReference type="SUPFAM" id="SSF53335">
    <property type="entry name" value="S-adenosyl-L-methionine-dependent methyltransferases"/>
    <property type="match status" value="1"/>
</dbReference>
<keyword evidence="3" id="KW-1185">Reference proteome</keyword>
<evidence type="ECO:0000256" key="1">
    <source>
        <dbReference type="ARBA" id="ARBA00010815"/>
    </source>
</evidence>
<proteinExistence type="inferred from homology"/>
<comment type="caution">
    <text evidence="2">The sequence shown here is derived from an EMBL/GenBank/DDBJ whole genome shotgun (WGS) entry which is preliminary data.</text>
</comment>
<comment type="similarity">
    <text evidence="1">Belongs to the CFA/CMAS family.</text>
</comment>
<dbReference type="EMBL" id="JAPDRL010000100">
    <property type="protein sequence ID" value="KAJ9657483.1"/>
    <property type="molecule type" value="Genomic_DNA"/>
</dbReference>
<dbReference type="Proteomes" id="UP001172684">
    <property type="component" value="Unassembled WGS sequence"/>
</dbReference>
<gene>
    <name evidence="2" type="ORF">H2201_008173</name>
</gene>
<evidence type="ECO:0000313" key="3">
    <source>
        <dbReference type="Proteomes" id="UP001172684"/>
    </source>
</evidence>
<accession>A0ABQ9NGV5</accession>
<dbReference type="Pfam" id="PF02353">
    <property type="entry name" value="CMAS"/>
    <property type="match status" value="1"/>
</dbReference>
<evidence type="ECO:0000313" key="2">
    <source>
        <dbReference type="EMBL" id="KAJ9657483.1"/>
    </source>
</evidence>
<dbReference type="PANTHER" id="PTHR43832:SF1">
    <property type="entry name" value="S-ADENOSYL-L-METHIONINE-DEPENDENT METHYLTRANSFERASES SUPERFAMILY PROTEIN"/>
    <property type="match status" value="1"/>
</dbReference>
<dbReference type="PANTHER" id="PTHR43832">
    <property type="match status" value="1"/>
</dbReference>